<feature type="compositionally biased region" description="Basic residues" evidence="1">
    <location>
        <begin position="11"/>
        <end position="28"/>
    </location>
</feature>
<organism evidence="2 3">
    <name type="scientific">Glomerella acutata</name>
    <name type="common">Colletotrichum acutatum</name>
    <dbReference type="NCBI Taxonomy" id="27357"/>
    <lineage>
        <taxon>Eukaryota</taxon>
        <taxon>Fungi</taxon>
        <taxon>Dikarya</taxon>
        <taxon>Ascomycota</taxon>
        <taxon>Pezizomycotina</taxon>
        <taxon>Sordariomycetes</taxon>
        <taxon>Hypocreomycetidae</taxon>
        <taxon>Glomerellales</taxon>
        <taxon>Glomerellaceae</taxon>
        <taxon>Colletotrichum</taxon>
        <taxon>Colletotrichum acutatum species complex</taxon>
    </lineage>
</organism>
<evidence type="ECO:0000313" key="3">
    <source>
        <dbReference type="Proteomes" id="UP001244207"/>
    </source>
</evidence>
<gene>
    <name evidence="2" type="ORF">BDZ83DRAFT_328375</name>
</gene>
<dbReference type="AlphaFoldDB" id="A0AAD8XH51"/>
<evidence type="ECO:0000313" key="2">
    <source>
        <dbReference type="EMBL" id="KAK1724633.1"/>
    </source>
</evidence>
<feature type="region of interest" description="Disordered" evidence="1">
    <location>
        <begin position="54"/>
        <end position="123"/>
    </location>
</feature>
<dbReference type="Proteomes" id="UP001244207">
    <property type="component" value="Unassembled WGS sequence"/>
</dbReference>
<keyword evidence="3" id="KW-1185">Reference proteome</keyword>
<name>A0AAD8XH51_GLOAC</name>
<protein>
    <submittedName>
        <fullName evidence="2">Uncharacterized protein</fullName>
    </submittedName>
</protein>
<dbReference type="GeneID" id="85386302"/>
<dbReference type="RefSeq" id="XP_060364688.1">
    <property type="nucleotide sequence ID" value="XM_060502403.1"/>
</dbReference>
<reference evidence="2" key="1">
    <citation type="submission" date="2021-12" db="EMBL/GenBank/DDBJ databases">
        <title>Comparative genomics, transcriptomics and evolutionary studies reveal genomic signatures of adaptation to plant cell wall in hemibiotrophic fungi.</title>
        <authorList>
            <consortium name="DOE Joint Genome Institute"/>
            <person name="Baroncelli R."/>
            <person name="Diaz J.F."/>
            <person name="Benocci T."/>
            <person name="Peng M."/>
            <person name="Battaglia E."/>
            <person name="Haridas S."/>
            <person name="Andreopoulos W."/>
            <person name="Labutti K."/>
            <person name="Pangilinan J."/>
            <person name="Floch G.L."/>
            <person name="Makela M.R."/>
            <person name="Henrissat B."/>
            <person name="Grigoriev I.V."/>
            <person name="Crouch J.A."/>
            <person name="De Vries R.P."/>
            <person name="Sukno S.A."/>
            <person name="Thon M.R."/>
        </authorList>
    </citation>
    <scope>NUCLEOTIDE SEQUENCE</scope>
    <source>
        <strain evidence="2">CBS 112980</strain>
    </source>
</reference>
<evidence type="ECO:0000256" key="1">
    <source>
        <dbReference type="SAM" id="MobiDB-lite"/>
    </source>
</evidence>
<sequence>MIHRPFPCARSHGKKRHTLHRREKHKRKKEEGTANGGNGRQIEAGKQIVTIYGKTHKRERELGGKTRRWAQRTHHQLRQLTCHKVKQRRASRIEQATAARTPSPPPPKGKKLPRREKGKTDFSVAAERQRRRTYGVPHQGLEVKKYDQSFKVEWVVYGGRLSVSLLLPHPLLSMLHLTAMSVRCTPPPPLQPQPAIALASLALLALMSWASKCRR</sequence>
<accession>A0AAD8XH51</accession>
<feature type="compositionally biased region" description="Basic residues" evidence="1">
    <location>
        <begin position="108"/>
        <end position="117"/>
    </location>
</feature>
<feature type="region of interest" description="Disordered" evidence="1">
    <location>
        <begin position="1"/>
        <end position="41"/>
    </location>
</feature>
<comment type="caution">
    <text evidence="2">The sequence shown here is derived from an EMBL/GenBank/DDBJ whole genome shotgun (WGS) entry which is preliminary data.</text>
</comment>
<proteinExistence type="predicted"/>
<feature type="compositionally biased region" description="Basic residues" evidence="1">
    <location>
        <begin position="65"/>
        <end position="90"/>
    </location>
</feature>
<dbReference type="EMBL" id="JAHMHS010000049">
    <property type="protein sequence ID" value="KAK1724633.1"/>
    <property type="molecule type" value="Genomic_DNA"/>
</dbReference>